<gene>
    <name evidence="2" type="ORF">PCOR1329_LOCUS36854</name>
</gene>
<proteinExistence type="predicted"/>
<dbReference type="Gene3D" id="3.30.530.20">
    <property type="match status" value="1"/>
</dbReference>
<reference evidence="2" key="1">
    <citation type="submission" date="2023-10" db="EMBL/GenBank/DDBJ databases">
        <authorList>
            <person name="Chen Y."/>
            <person name="Shah S."/>
            <person name="Dougan E. K."/>
            <person name="Thang M."/>
            <person name="Chan C."/>
        </authorList>
    </citation>
    <scope>NUCLEOTIDE SEQUENCE [LARGE SCALE GENOMIC DNA]</scope>
</reference>
<feature type="region of interest" description="Disordered" evidence="1">
    <location>
        <begin position="369"/>
        <end position="414"/>
    </location>
</feature>
<organism evidence="2 3">
    <name type="scientific">Prorocentrum cordatum</name>
    <dbReference type="NCBI Taxonomy" id="2364126"/>
    <lineage>
        <taxon>Eukaryota</taxon>
        <taxon>Sar</taxon>
        <taxon>Alveolata</taxon>
        <taxon>Dinophyceae</taxon>
        <taxon>Prorocentrales</taxon>
        <taxon>Prorocentraceae</taxon>
        <taxon>Prorocentrum</taxon>
    </lineage>
</organism>
<feature type="region of interest" description="Disordered" evidence="1">
    <location>
        <begin position="32"/>
        <end position="56"/>
    </location>
</feature>
<evidence type="ECO:0008006" key="4">
    <source>
        <dbReference type="Google" id="ProtNLM"/>
    </source>
</evidence>
<protein>
    <recommendedName>
        <fullName evidence="4">Coenzyme Q-binding protein COQ10 START domain-containing protein</fullName>
    </recommendedName>
</protein>
<keyword evidence="3" id="KW-1185">Reference proteome</keyword>
<dbReference type="SUPFAM" id="SSF55961">
    <property type="entry name" value="Bet v1-like"/>
    <property type="match status" value="1"/>
</dbReference>
<accession>A0ABN9T9A9</accession>
<evidence type="ECO:0000256" key="1">
    <source>
        <dbReference type="SAM" id="MobiDB-lite"/>
    </source>
</evidence>
<feature type="compositionally biased region" description="Low complexity" evidence="1">
    <location>
        <begin position="605"/>
        <end position="624"/>
    </location>
</feature>
<dbReference type="EMBL" id="CAUYUJ010014478">
    <property type="protein sequence ID" value="CAK0841720.1"/>
    <property type="molecule type" value="Genomic_DNA"/>
</dbReference>
<name>A0ABN9T9A9_9DINO</name>
<evidence type="ECO:0000313" key="3">
    <source>
        <dbReference type="Proteomes" id="UP001189429"/>
    </source>
</evidence>
<feature type="region of interest" description="Disordered" evidence="1">
    <location>
        <begin position="601"/>
        <end position="624"/>
    </location>
</feature>
<dbReference type="InterPro" id="IPR023393">
    <property type="entry name" value="START-like_dom_sf"/>
</dbReference>
<sequence>MDATNDVLAALGLRMWVTPSCKFARTRLRVGTASPGRPRAEDAGGTPGEQEGHIGGLSPREFVRFMRSARRSGILAGDRLERYLQELEAEGRLQPIPLLSRSLQHKLYLDISRIIVFSFHRAVTVADNASLWGHRLQVTQTPIFGEKTRARERCVGEAQLRIIVDAMVASQVVKTPMVLKPLEKRLFTNCMMVVFQLINELLAGEGEEVTFLGHKLRFILEPEPAELVRRLLEEQPVTHCKINEAAVAELVDELLADKDTNIQWLPDVIESQIYQGVMRLMIRIAEHVVCRLRLNFLGREIHMSILSSSDLRAPRERLASQQSKEATLYFEEEDPLRTVSTTELEERLKDLSEQRRVLQALQELRKASFDLTAETPMQQRRRASPAEQGSGLADLTSAGDPEETTPAASSGAPAAAHEFHTLAHTLKLARSLSVKMEVEADIEIPHGMIADLETYPVWMPWCHSGRFTGPLRAVPDAGAETSLEGQVGFGFETGTFLGTVGDTVHYSVLVKNPTEALEGPAGVPEPRTAGVIADAVNGFTYGKRLVYDWRFTQVEPKKTTVELDMLFQAHSVLYMPVWDSLQNMMFSQMLSAFKARAAQLQASRGGPPADDAQAAAPEGAAASA</sequence>
<evidence type="ECO:0000313" key="2">
    <source>
        <dbReference type="EMBL" id="CAK0841720.1"/>
    </source>
</evidence>
<comment type="caution">
    <text evidence="2">The sequence shown here is derived from an EMBL/GenBank/DDBJ whole genome shotgun (WGS) entry which is preliminary data.</text>
</comment>
<dbReference type="Proteomes" id="UP001189429">
    <property type="component" value="Unassembled WGS sequence"/>
</dbReference>